<dbReference type="InterPro" id="IPR036770">
    <property type="entry name" value="Ankyrin_rpt-contain_sf"/>
</dbReference>
<feature type="transmembrane region" description="Helical" evidence="1">
    <location>
        <begin position="349"/>
        <end position="372"/>
    </location>
</feature>
<dbReference type="InterPro" id="IPR026961">
    <property type="entry name" value="PGG_dom"/>
</dbReference>
<dbReference type="PANTHER" id="PTHR24177:SF103">
    <property type="entry name" value="PGG DOMAIN-CONTAINING PROTEIN"/>
    <property type="match status" value="1"/>
</dbReference>
<evidence type="ECO:0000256" key="1">
    <source>
        <dbReference type="SAM" id="Phobius"/>
    </source>
</evidence>
<name>A0A7J6DVN4_CANSA</name>
<accession>A0A7J6DVN4</accession>
<organism evidence="3 4">
    <name type="scientific">Cannabis sativa</name>
    <name type="common">Hemp</name>
    <name type="synonym">Marijuana</name>
    <dbReference type="NCBI Taxonomy" id="3483"/>
    <lineage>
        <taxon>Eukaryota</taxon>
        <taxon>Viridiplantae</taxon>
        <taxon>Streptophyta</taxon>
        <taxon>Embryophyta</taxon>
        <taxon>Tracheophyta</taxon>
        <taxon>Spermatophyta</taxon>
        <taxon>Magnoliopsida</taxon>
        <taxon>eudicotyledons</taxon>
        <taxon>Gunneridae</taxon>
        <taxon>Pentapetalae</taxon>
        <taxon>rosids</taxon>
        <taxon>fabids</taxon>
        <taxon>Rosales</taxon>
        <taxon>Cannabaceae</taxon>
        <taxon>Cannabis</taxon>
    </lineage>
</organism>
<keyword evidence="4" id="KW-1185">Reference proteome</keyword>
<reference evidence="3 4" key="1">
    <citation type="journal article" date="2020" name="bioRxiv">
        <title>Sequence and annotation of 42 cannabis genomes reveals extensive copy number variation in cannabinoid synthesis and pathogen resistance genes.</title>
        <authorList>
            <person name="Mckernan K.J."/>
            <person name="Helbert Y."/>
            <person name="Kane L.T."/>
            <person name="Ebling H."/>
            <person name="Zhang L."/>
            <person name="Liu B."/>
            <person name="Eaton Z."/>
            <person name="Mclaughlin S."/>
            <person name="Kingan S."/>
            <person name="Baybayan P."/>
            <person name="Concepcion G."/>
            <person name="Jordan M."/>
            <person name="Riva A."/>
            <person name="Barbazuk W."/>
            <person name="Harkins T."/>
        </authorList>
    </citation>
    <scope>NUCLEOTIDE SEQUENCE [LARGE SCALE GENOMIC DNA]</scope>
    <source>
        <strain evidence="4">cv. Jamaican Lion 4</strain>
        <tissue evidence="3">Leaf</tissue>
    </source>
</reference>
<dbReference type="EMBL" id="JAATIQ010000609">
    <property type="protein sequence ID" value="KAF4350164.1"/>
    <property type="molecule type" value="Genomic_DNA"/>
</dbReference>
<feature type="transmembrane region" description="Helical" evidence="1">
    <location>
        <begin position="393"/>
        <end position="414"/>
    </location>
</feature>
<protein>
    <recommendedName>
        <fullName evidence="2">PGG domain-containing protein</fullName>
    </recommendedName>
</protein>
<keyword evidence="1" id="KW-1133">Transmembrane helix</keyword>
<evidence type="ECO:0000259" key="2">
    <source>
        <dbReference type="Pfam" id="PF13962"/>
    </source>
</evidence>
<feature type="domain" description="PGG" evidence="2">
    <location>
        <begin position="301"/>
        <end position="413"/>
    </location>
</feature>
<evidence type="ECO:0000313" key="4">
    <source>
        <dbReference type="Proteomes" id="UP000583929"/>
    </source>
</evidence>
<dbReference type="Pfam" id="PF13962">
    <property type="entry name" value="PGG"/>
    <property type="match status" value="1"/>
</dbReference>
<dbReference type="AlphaFoldDB" id="A0A7J6DVN4"/>
<dbReference type="PANTHER" id="PTHR24177">
    <property type="entry name" value="CASKIN"/>
    <property type="match status" value="1"/>
</dbReference>
<sequence>MQQNWHEVVRLYETDPNAQSTKISTSGYTALHVAVADGKDDIVYKLVASIKSHISTIISEDMTKSSLPSSYHDYYEDDNRDVMMFRTEVEQVANASSSPLGIQNEKGNTALHLAAAIDLAFQIIKSYKHLASTNNINVEGKAPLHVLADKPSAFKSAIKLGIWKSIIYKCIKVEKQKDQNPANNTTFTCFNFLRKLVKIAKKKEDPKYVKKKVVKKRETAMLIAARNGITEMVKRILEKFPVAIYDSNEDEKNVVLLALEYKQFVRNSMPENFFVEYNDKGETPETIFTKDHKNLVKSGSEWMSKTAESCSLVAALIATVAFATSTSLPGGTNEENGKPMLANQPAFRVFAVASLIALSFSVTSLVMFLTILTSRFSENNFEKILPWKLLMGLTSLFLAIVSMIIAFCAGHFFVLNDSIKVAAFPVYAVTAIPISFFAAAQFPLYVDLVFATFASPFGNPQNIIDPE</sequence>
<dbReference type="Proteomes" id="UP000583929">
    <property type="component" value="Unassembled WGS sequence"/>
</dbReference>
<keyword evidence="1" id="KW-0472">Membrane</keyword>
<dbReference type="SUPFAM" id="SSF48403">
    <property type="entry name" value="Ankyrin repeat"/>
    <property type="match status" value="1"/>
</dbReference>
<gene>
    <name evidence="3" type="ORF">G4B88_019293</name>
</gene>
<evidence type="ECO:0000313" key="3">
    <source>
        <dbReference type="EMBL" id="KAF4350164.1"/>
    </source>
</evidence>
<proteinExistence type="predicted"/>
<dbReference type="GO" id="GO:0016020">
    <property type="term" value="C:membrane"/>
    <property type="evidence" value="ECO:0007669"/>
    <property type="project" value="TreeGrafter"/>
</dbReference>
<keyword evidence="1" id="KW-0812">Transmembrane</keyword>
<dbReference type="Gene3D" id="1.25.40.20">
    <property type="entry name" value="Ankyrin repeat-containing domain"/>
    <property type="match status" value="1"/>
</dbReference>
<comment type="caution">
    <text evidence="3">The sequence shown here is derived from an EMBL/GenBank/DDBJ whole genome shotgun (WGS) entry which is preliminary data.</text>
</comment>
<feature type="transmembrane region" description="Helical" evidence="1">
    <location>
        <begin position="426"/>
        <end position="446"/>
    </location>
</feature>